<dbReference type="EMBL" id="JACCKA010000087">
    <property type="protein sequence ID" value="NZA28004.1"/>
    <property type="molecule type" value="Genomic_DNA"/>
</dbReference>
<dbReference type="SMART" id="SM00530">
    <property type="entry name" value="HTH_XRE"/>
    <property type="match status" value="1"/>
</dbReference>
<feature type="compositionally biased region" description="Low complexity" evidence="1">
    <location>
        <begin position="149"/>
        <end position="161"/>
    </location>
</feature>
<keyword evidence="5" id="KW-1185">Reference proteome</keyword>
<dbReference type="Gene3D" id="1.10.260.40">
    <property type="entry name" value="lambda repressor-like DNA-binding domains"/>
    <property type="match status" value="1"/>
</dbReference>
<keyword evidence="2" id="KW-0812">Transmembrane</keyword>
<dbReference type="GO" id="GO:0003677">
    <property type="term" value="F:DNA binding"/>
    <property type="evidence" value="ECO:0007669"/>
    <property type="project" value="InterPro"/>
</dbReference>
<keyword evidence="2" id="KW-0472">Membrane</keyword>
<dbReference type="InterPro" id="IPR050400">
    <property type="entry name" value="Bact_Cytoskel_RodZ"/>
</dbReference>
<dbReference type="RefSeq" id="WP_180679758.1">
    <property type="nucleotide sequence ID" value="NZ_JACCKA010000087.1"/>
</dbReference>
<dbReference type="AlphaFoldDB" id="A0A853JGX9"/>
<proteinExistence type="predicted"/>
<comment type="caution">
    <text evidence="4">The sequence shown here is derived from an EMBL/GenBank/DDBJ whole genome shotgun (WGS) entry which is preliminary data.</text>
</comment>
<feature type="region of interest" description="Disordered" evidence="1">
    <location>
        <begin position="149"/>
        <end position="169"/>
    </location>
</feature>
<dbReference type="InterPro" id="IPR025194">
    <property type="entry name" value="RodZ-like_C"/>
</dbReference>
<feature type="transmembrane region" description="Helical" evidence="2">
    <location>
        <begin position="112"/>
        <end position="129"/>
    </location>
</feature>
<feature type="region of interest" description="Disordered" evidence="1">
    <location>
        <begin position="1"/>
        <end position="21"/>
    </location>
</feature>
<keyword evidence="2" id="KW-1133">Transmembrane helix</keyword>
<dbReference type="CDD" id="cd00093">
    <property type="entry name" value="HTH_XRE"/>
    <property type="match status" value="1"/>
</dbReference>
<evidence type="ECO:0000256" key="2">
    <source>
        <dbReference type="SAM" id="Phobius"/>
    </source>
</evidence>
<dbReference type="PANTHER" id="PTHR34475">
    <property type="match status" value="1"/>
</dbReference>
<dbReference type="Proteomes" id="UP000578091">
    <property type="component" value="Unassembled WGS sequence"/>
</dbReference>
<evidence type="ECO:0000313" key="5">
    <source>
        <dbReference type="Proteomes" id="UP000578091"/>
    </source>
</evidence>
<dbReference type="Pfam" id="PF13464">
    <property type="entry name" value="RodZ_C"/>
    <property type="match status" value="1"/>
</dbReference>
<dbReference type="Pfam" id="PF13413">
    <property type="entry name" value="HTH_25"/>
    <property type="match status" value="1"/>
</dbReference>
<accession>A0A853JGX9</accession>
<dbReference type="SUPFAM" id="SSF47413">
    <property type="entry name" value="lambda repressor-like DNA-binding domains"/>
    <property type="match status" value="1"/>
</dbReference>
<gene>
    <name evidence="4" type="ORF">H0E84_16625</name>
</gene>
<sequence>MTSAANAGMPEHGSGDRLRQARSDAGLTVAEVASRMRVPVRVVESLEAEDWSRLGAPVFVRGQLRSYARALGLPTEALMGARTAAPIEPPQLAPRTFVSPLQRFAEQAARRLVYVVITAAIAVPVWMVTRQHVEVGQPETASLEIAPGADAAPAETAADAGQSRPQPRQRPFVASMTPIQSRKPAAQLQSAQPALSLRFSGDSWVEVRAADGSAVEQALVRAGERRSYAPGEVGRILLGNADAVEVRQYGRVQDMAPYQRANVARFTVSSDGSLAPASE</sequence>
<evidence type="ECO:0000313" key="4">
    <source>
        <dbReference type="EMBL" id="NZA28004.1"/>
    </source>
</evidence>
<dbReference type="PANTHER" id="PTHR34475:SF1">
    <property type="entry name" value="CYTOSKELETON PROTEIN RODZ"/>
    <property type="match status" value="1"/>
</dbReference>
<feature type="domain" description="HTH cro/C1-type" evidence="3">
    <location>
        <begin position="17"/>
        <end position="78"/>
    </location>
</feature>
<evidence type="ECO:0000256" key="1">
    <source>
        <dbReference type="SAM" id="MobiDB-lite"/>
    </source>
</evidence>
<evidence type="ECO:0000259" key="3">
    <source>
        <dbReference type="SMART" id="SM00530"/>
    </source>
</evidence>
<name>A0A853JGX9_9GAMM</name>
<organism evidence="4 5">
    <name type="scientific">Luteimonas salinisoli</name>
    <dbReference type="NCBI Taxonomy" id="2752307"/>
    <lineage>
        <taxon>Bacteria</taxon>
        <taxon>Pseudomonadati</taxon>
        <taxon>Pseudomonadota</taxon>
        <taxon>Gammaproteobacteria</taxon>
        <taxon>Lysobacterales</taxon>
        <taxon>Lysobacteraceae</taxon>
        <taxon>Luteimonas</taxon>
    </lineage>
</organism>
<protein>
    <submittedName>
        <fullName evidence="4">DUF4115 domain-containing protein</fullName>
    </submittedName>
</protein>
<reference evidence="4 5" key="1">
    <citation type="submission" date="2020-07" db="EMBL/GenBank/DDBJ databases">
        <title>Luteimonas sp. SJ-92.</title>
        <authorList>
            <person name="Huang X.-X."/>
            <person name="Xu L."/>
            <person name="Sun J.-Q."/>
        </authorList>
    </citation>
    <scope>NUCLEOTIDE SEQUENCE [LARGE SCALE GENOMIC DNA]</scope>
    <source>
        <strain evidence="4 5">SJ-92</strain>
    </source>
</reference>
<dbReference type="InterPro" id="IPR010982">
    <property type="entry name" value="Lambda_DNA-bd_dom_sf"/>
</dbReference>
<dbReference type="InterPro" id="IPR001387">
    <property type="entry name" value="Cro/C1-type_HTH"/>
</dbReference>